<dbReference type="AlphaFoldDB" id="A0AAF0CBR3"/>
<evidence type="ECO:0000313" key="7">
    <source>
        <dbReference type="EMBL" id="WDI31645.1"/>
    </source>
</evidence>
<evidence type="ECO:0000259" key="6">
    <source>
        <dbReference type="Pfam" id="PF04116"/>
    </source>
</evidence>
<keyword evidence="4 5" id="KW-0472">Membrane</keyword>
<protein>
    <submittedName>
        <fullName evidence="7">Sterol desaturase family protein</fullName>
    </submittedName>
</protein>
<reference evidence="7" key="1">
    <citation type="submission" date="2023-02" db="EMBL/GenBank/DDBJ databases">
        <title>Genome sequence of Hyphococcus flavus.</title>
        <authorList>
            <person name="Rong J.-C."/>
            <person name="Zhao Q."/>
            <person name="Yi M."/>
            <person name="Wu J.-Y."/>
        </authorList>
    </citation>
    <scope>NUCLEOTIDE SEQUENCE</scope>
    <source>
        <strain evidence="7">MCCC 1K03223</strain>
    </source>
</reference>
<dbReference type="InterPro" id="IPR006694">
    <property type="entry name" value="Fatty_acid_hydroxylase"/>
</dbReference>
<evidence type="ECO:0000313" key="8">
    <source>
        <dbReference type="Proteomes" id="UP001214043"/>
    </source>
</evidence>
<sequence>MSNLGALFGVGSRFFLPYVLVAILIGVAATFYRRWKTDSAEKPNFLAEIFDPSVYFNRSSLVDLKVTIANRIFTPGLAVLSRSATVLTAIATVSMLSGEPPSLESDAARVSLAMLCLVTLAVTMASDFTTYLIHRLHHESDVLWPFHKLHHSAETLTPLTFTRKHPVYDLIRATANAFLVGPVQGIIFVAAGVTDIFLILGVNAAYAVFFWTGANLRHSHIWVSYGPILNRIFISPAQHQIHHSCAVQHHDKNYGEIFAFWDWIFGTLYVPENFEKLEFGVADATGKRLPQPHSTLKDAYLVPLVEAAAAVKPARKPKTAAIQ</sequence>
<dbReference type="GO" id="GO:0008610">
    <property type="term" value="P:lipid biosynthetic process"/>
    <property type="evidence" value="ECO:0007669"/>
    <property type="project" value="InterPro"/>
</dbReference>
<keyword evidence="8" id="KW-1185">Reference proteome</keyword>
<evidence type="ECO:0000256" key="4">
    <source>
        <dbReference type="ARBA" id="ARBA00023136"/>
    </source>
</evidence>
<keyword evidence="3 5" id="KW-1133">Transmembrane helix</keyword>
<organism evidence="7 8">
    <name type="scientific">Hyphococcus flavus</name>
    <dbReference type="NCBI Taxonomy" id="1866326"/>
    <lineage>
        <taxon>Bacteria</taxon>
        <taxon>Pseudomonadati</taxon>
        <taxon>Pseudomonadota</taxon>
        <taxon>Alphaproteobacteria</taxon>
        <taxon>Parvularculales</taxon>
        <taxon>Parvularculaceae</taxon>
        <taxon>Hyphococcus</taxon>
    </lineage>
</organism>
<dbReference type="GO" id="GO:0016491">
    <property type="term" value="F:oxidoreductase activity"/>
    <property type="evidence" value="ECO:0007669"/>
    <property type="project" value="InterPro"/>
</dbReference>
<comment type="subcellular location">
    <subcellularLocation>
        <location evidence="1">Membrane</location>
    </subcellularLocation>
</comment>
<dbReference type="KEGG" id="hfl:PUV54_00370"/>
<evidence type="ECO:0000256" key="3">
    <source>
        <dbReference type="ARBA" id="ARBA00022989"/>
    </source>
</evidence>
<dbReference type="RefSeq" id="WP_274493532.1">
    <property type="nucleotide sequence ID" value="NZ_CP118166.1"/>
</dbReference>
<dbReference type="Proteomes" id="UP001214043">
    <property type="component" value="Chromosome"/>
</dbReference>
<dbReference type="EMBL" id="CP118166">
    <property type="protein sequence ID" value="WDI31645.1"/>
    <property type="molecule type" value="Genomic_DNA"/>
</dbReference>
<feature type="domain" description="Fatty acid hydroxylase" evidence="6">
    <location>
        <begin position="120"/>
        <end position="267"/>
    </location>
</feature>
<feature type="transmembrane region" description="Helical" evidence="5">
    <location>
        <begin position="112"/>
        <end position="133"/>
    </location>
</feature>
<dbReference type="GO" id="GO:0005506">
    <property type="term" value="F:iron ion binding"/>
    <property type="evidence" value="ECO:0007669"/>
    <property type="project" value="InterPro"/>
</dbReference>
<dbReference type="InterPro" id="IPR050307">
    <property type="entry name" value="Sterol_Desaturase_Related"/>
</dbReference>
<dbReference type="Pfam" id="PF04116">
    <property type="entry name" value="FA_hydroxylase"/>
    <property type="match status" value="1"/>
</dbReference>
<dbReference type="PANTHER" id="PTHR11863">
    <property type="entry name" value="STEROL DESATURASE"/>
    <property type="match status" value="1"/>
</dbReference>
<gene>
    <name evidence="7" type="ORF">PUV54_00370</name>
</gene>
<evidence type="ECO:0000256" key="1">
    <source>
        <dbReference type="ARBA" id="ARBA00004370"/>
    </source>
</evidence>
<evidence type="ECO:0000256" key="5">
    <source>
        <dbReference type="SAM" id="Phobius"/>
    </source>
</evidence>
<evidence type="ECO:0000256" key="2">
    <source>
        <dbReference type="ARBA" id="ARBA00022692"/>
    </source>
</evidence>
<name>A0AAF0CBR3_9PROT</name>
<feature type="transmembrane region" description="Helical" evidence="5">
    <location>
        <begin position="186"/>
        <end position="211"/>
    </location>
</feature>
<keyword evidence="2 5" id="KW-0812">Transmembrane</keyword>
<feature type="transmembrane region" description="Helical" evidence="5">
    <location>
        <begin position="15"/>
        <end position="32"/>
    </location>
</feature>
<accession>A0AAF0CBR3</accession>
<dbReference type="GO" id="GO:0016020">
    <property type="term" value="C:membrane"/>
    <property type="evidence" value="ECO:0007669"/>
    <property type="project" value="UniProtKB-SubCell"/>
</dbReference>
<proteinExistence type="predicted"/>